<evidence type="ECO:0000256" key="3">
    <source>
        <dbReference type="ARBA" id="ARBA00022833"/>
    </source>
</evidence>
<reference evidence="6 7" key="1">
    <citation type="submission" date="2016-10" db="EMBL/GenBank/DDBJ databases">
        <authorList>
            <person name="de Groot N.N."/>
        </authorList>
    </citation>
    <scope>NUCLEOTIDE SEQUENCE [LARGE SCALE GENOMIC DNA]</scope>
    <source>
        <strain evidence="6 7">DSM 22220</strain>
    </source>
</reference>
<accession>A0A1G7AN33</accession>
<dbReference type="SUPFAM" id="SSF51316">
    <property type="entry name" value="Mss4-like"/>
    <property type="match status" value="1"/>
</dbReference>
<evidence type="ECO:0000256" key="4">
    <source>
        <dbReference type="ARBA" id="ARBA00023239"/>
    </source>
</evidence>
<keyword evidence="7" id="KW-1185">Reference proteome</keyword>
<dbReference type="InterPro" id="IPR011057">
    <property type="entry name" value="Mss4-like_sf"/>
</dbReference>
<evidence type="ECO:0000256" key="2">
    <source>
        <dbReference type="ARBA" id="ARBA00022723"/>
    </source>
</evidence>
<dbReference type="RefSeq" id="WP_176805012.1">
    <property type="nucleotide sequence ID" value="NZ_FNAH01000004.1"/>
</dbReference>
<dbReference type="Proteomes" id="UP000199344">
    <property type="component" value="Unassembled WGS sequence"/>
</dbReference>
<dbReference type="EMBL" id="FNAH01000004">
    <property type="protein sequence ID" value="SDE16202.1"/>
    <property type="molecule type" value="Genomic_DNA"/>
</dbReference>
<sequence length="134" mass="15113">MTQSHDISCDCRAVSIRLSGAPRVRGHCHCQDCRTLLDVPYHSVTAWNPDQLEVTQGGDRLIEFQHPALQMKRVFCAECGETVYNTNAMDWRVVSLHLIAKNNDGEIPDDLAPLSHFHYAARIVSIDDDLPKKD</sequence>
<dbReference type="AlphaFoldDB" id="A0A1G7AN33"/>
<evidence type="ECO:0000313" key="6">
    <source>
        <dbReference type="EMBL" id="SDE16202.1"/>
    </source>
</evidence>
<gene>
    <name evidence="6" type="ORF">SAMN05421538_104197</name>
</gene>
<keyword evidence="4" id="KW-0456">Lyase</keyword>
<dbReference type="Pfam" id="PF04828">
    <property type="entry name" value="GFA"/>
    <property type="match status" value="1"/>
</dbReference>
<proteinExistence type="inferred from homology"/>
<comment type="similarity">
    <text evidence="1">Belongs to the Gfa family.</text>
</comment>
<evidence type="ECO:0000313" key="7">
    <source>
        <dbReference type="Proteomes" id="UP000199344"/>
    </source>
</evidence>
<dbReference type="GO" id="GO:0046872">
    <property type="term" value="F:metal ion binding"/>
    <property type="evidence" value="ECO:0007669"/>
    <property type="project" value="UniProtKB-KW"/>
</dbReference>
<name>A0A1G7AN33_9RHOB</name>
<dbReference type="InterPro" id="IPR006913">
    <property type="entry name" value="CENP-V/GFA"/>
</dbReference>
<dbReference type="PANTHER" id="PTHR33337">
    <property type="entry name" value="GFA DOMAIN-CONTAINING PROTEIN"/>
    <property type="match status" value="1"/>
</dbReference>
<feature type="domain" description="CENP-V/GFA" evidence="5">
    <location>
        <begin position="5"/>
        <end position="120"/>
    </location>
</feature>
<evidence type="ECO:0000259" key="5">
    <source>
        <dbReference type="PROSITE" id="PS51891"/>
    </source>
</evidence>
<evidence type="ECO:0000256" key="1">
    <source>
        <dbReference type="ARBA" id="ARBA00005495"/>
    </source>
</evidence>
<dbReference type="Gene3D" id="3.90.1590.10">
    <property type="entry name" value="glutathione-dependent formaldehyde- activating enzyme (gfa)"/>
    <property type="match status" value="1"/>
</dbReference>
<dbReference type="GO" id="GO:0016846">
    <property type="term" value="F:carbon-sulfur lyase activity"/>
    <property type="evidence" value="ECO:0007669"/>
    <property type="project" value="InterPro"/>
</dbReference>
<protein>
    <submittedName>
        <fullName evidence="6">Uncharacterized conserved protein</fullName>
    </submittedName>
</protein>
<dbReference type="PROSITE" id="PS51891">
    <property type="entry name" value="CENP_V_GFA"/>
    <property type="match status" value="1"/>
</dbReference>
<keyword evidence="3" id="KW-0862">Zinc</keyword>
<keyword evidence="2" id="KW-0479">Metal-binding</keyword>
<dbReference type="PANTHER" id="PTHR33337:SF40">
    <property type="entry name" value="CENP-V_GFA DOMAIN-CONTAINING PROTEIN-RELATED"/>
    <property type="match status" value="1"/>
</dbReference>
<dbReference type="STRING" id="591205.SAMN05421538_104197"/>
<organism evidence="6 7">
    <name type="scientific">Paracoccus isoporae</name>
    <dbReference type="NCBI Taxonomy" id="591205"/>
    <lineage>
        <taxon>Bacteria</taxon>
        <taxon>Pseudomonadati</taxon>
        <taxon>Pseudomonadota</taxon>
        <taxon>Alphaproteobacteria</taxon>
        <taxon>Rhodobacterales</taxon>
        <taxon>Paracoccaceae</taxon>
        <taxon>Paracoccus</taxon>
    </lineage>
</organism>